<feature type="domain" description="MOFRL-associated" evidence="2">
    <location>
        <begin position="17"/>
        <end position="250"/>
    </location>
</feature>
<gene>
    <name evidence="3" type="ORF">METZ01_LOCUS181893</name>
</gene>
<dbReference type="GO" id="GO:0005737">
    <property type="term" value="C:cytoplasm"/>
    <property type="evidence" value="ECO:0007669"/>
    <property type="project" value="TreeGrafter"/>
</dbReference>
<dbReference type="InterPro" id="IPR025286">
    <property type="entry name" value="MOFRL_assoc_dom"/>
</dbReference>
<evidence type="ECO:0000259" key="1">
    <source>
        <dbReference type="Pfam" id="PF05161"/>
    </source>
</evidence>
<dbReference type="GO" id="GO:0008887">
    <property type="term" value="F:glycerate kinase activity"/>
    <property type="evidence" value="ECO:0007669"/>
    <property type="project" value="InterPro"/>
</dbReference>
<proteinExistence type="predicted"/>
<reference evidence="3" key="1">
    <citation type="submission" date="2018-05" db="EMBL/GenBank/DDBJ databases">
        <authorList>
            <person name="Lanie J.A."/>
            <person name="Ng W.-L."/>
            <person name="Kazmierczak K.M."/>
            <person name="Andrzejewski T.M."/>
            <person name="Davidsen T.M."/>
            <person name="Wayne K.J."/>
            <person name="Tettelin H."/>
            <person name="Glass J.I."/>
            <person name="Rusch D."/>
            <person name="Podicherti R."/>
            <person name="Tsui H.-C.T."/>
            <person name="Winkler M.E."/>
        </authorList>
    </citation>
    <scope>NUCLEOTIDE SEQUENCE</scope>
</reference>
<dbReference type="EMBL" id="UINC01035898">
    <property type="protein sequence ID" value="SVB29039.1"/>
    <property type="molecule type" value="Genomic_DNA"/>
</dbReference>
<sequence>MIKNFDLLANTKMERKALQILESGLMAAQPKNFLKKFVNKNYISLGKDRIVLSKYRKIFVVAYGKAASSMAEYVVKKISISKGIVVIPKNTKSSLISKKFVIIHAGHPIPDRESVKAGKTVQKFVESCSKEDFILFLVSGGGSSLLSLPDKITLDEKKQVTKLLLKSGATIDEFNSVRKRLSRIKGGNLVKNMQSDGCALIMSDVLTNNLSVISSGCTYNDNTTFSDAIKVITKYSLTKKLPKKVITHLKHGLKTQVMRPNRLKVKNKIIATNLDCLNIMAIKAKSLGISTKIYSSVNDDVSTSAQKIVKMMKSSRKSCIIFGGESTVHVKGNGKGGRNQELVLQILKRIQNLDQNVLVSSISTDGIDGNTNYSGALIKNHSINLQKISSYLKNNDSNSFFKKYGGLIQTGPTNTNLMDIGLIIKY</sequence>
<evidence type="ECO:0008006" key="4">
    <source>
        <dbReference type="Google" id="ProtNLM"/>
    </source>
</evidence>
<dbReference type="InterPro" id="IPR039760">
    <property type="entry name" value="MOFRL_protein"/>
</dbReference>
<dbReference type="PANTHER" id="PTHR12227">
    <property type="entry name" value="GLYCERATE KINASE"/>
    <property type="match status" value="1"/>
</dbReference>
<name>A0A382CT19_9ZZZZ</name>
<dbReference type="Gene3D" id="3.40.1480.10">
    <property type="entry name" value="MOFRL domain"/>
    <property type="match status" value="1"/>
</dbReference>
<evidence type="ECO:0000259" key="2">
    <source>
        <dbReference type="Pfam" id="PF13660"/>
    </source>
</evidence>
<dbReference type="Pfam" id="PF13660">
    <property type="entry name" value="DUF4147"/>
    <property type="match status" value="1"/>
</dbReference>
<dbReference type="SUPFAM" id="SSF82544">
    <property type="entry name" value="GckA/TtuD-like"/>
    <property type="match status" value="1"/>
</dbReference>
<dbReference type="Gene3D" id="3.40.50.10180">
    <property type="entry name" value="Glycerate kinase, MOFRL-like N-terminal domain"/>
    <property type="match status" value="1"/>
</dbReference>
<dbReference type="InterPro" id="IPR038614">
    <property type="entry name" value="GK_N_sf"/>
</dbReference>
<dbReference type="InterPro" id="IPR007835">
    <property type="entry name" value="MOFRL"/>
</dbReference>
<dbReference type="AlphaFoldDB" id="A0A382CT19"/>
<dbReference type="InterPro" id="IPR037035">
    <property type="entry name" value="GK-like_C_sf"/>
</dbReference>
<evidence type="ECO:0000313" key="3">
    <source>
        <dbReference type="EMBL" id="SVB29039.1"/>
    </source>
</evidence>
<dbReference type="Pfam" id="PF05161">
    <property type="entry name" value="MOFRL"/>
    <property type="match status" value="1"/>
</dbReference>
<protein>
    <recommendedName>
        <fullName evidence="4">MOFRL-associated domain-containing protein</fullName>
    </recommendedName>
</protein>
<dbReference type="PANTHER" id="PTHR12227:SF0">
    <property type="entry name" value="GLYCERATE KINASE"/>
    <property type="match status" value="1"/>
</dbReference>
<organism evidence="3">
    <name type="scientific">marine metagenome</name>
    <dbReference type="NCBI Taxonomy" id="408172"/>
    <lineage>
        <taxon>unclassified sequences</taxon>
        <taxon>metagenomes</taxon>
        <taxon>ecological metagenomes</taxon>
    </lineage>
</organism>
<feature type="domain" description="MOFRL" evidence="1">
    <location>
        <begin position="319"/>
        <end position="419"/>
    </location>
</feature>
<accession>A0A382CT19</accession>